<evidence type="ECO:0000256" key="1">
    <source>
        <dbReference type="SAM" id="Phobius"/>
    </source>
</evidence>
<feature type="transmembrane region" description="Helical" evidence="1">
    <location>
        <begin position="61"/>
        <end position="79"/>
    </location>
</feature>
<dbReference type="RefSeq" id="WP_132416758.1">
    <property type="nucleotide sequence ID" value="NZ_SKFG01000002.1"/>
</dbReference>
<feature type="transmembrane region" description="Helical" evidence="1">
    <location>
        <begin position="7"/>
        <end position="25"/>
    </location>
</feature>
<name>A0A4V2WPP0_9BACL</name>
<accession>A0A4V2WPP0</accession>
<dbReference type="AlphaFoldDB" id="A0A4V2WPP0"/>
<proteinExistence type="predicted"/>
<sequence length="109" mass="12228">MKISKMITILLPALVMVVYLLIFNYDLLGISGLNRKGWLLTILPAAFLIQGIASVITKTNIFVTLIVSCLAYFGLLYLSLETSDISYLILYLIVYAVGYVIGWFVRKSK</sequence>
<feature type="transmembrane region" description="Helical" evidence="1">
    <location>
        <begin position="37"/>
        <end position="56"/>
    </location>
</feature>
<dbReference type="EMBL" id="SKFG01000002">
    <property type="protein sequence ID" value="TCZ80112.1"/>
    <property type="molecule type" value="Genomic_DNA"/>
</dbReference>
<protein>
    <submittedName>
        <fullName evidence="2">Uncharacterized protein</fullName>
    </submittedName>
</protein>
<evidence type="ECO:0000313" key="3">
    <source>
        <dbReference type="Proteomes" id="UP000295418"/>
    </source>
</evidence>
<keyword evidence="1" id="KW-1133">Transmembrane helix</keyword>
<dbReference type="Proteomes" id="UP000295418">
    <property type="component" value="Unassembled WGS sequence"/>
</dbReference>
<comment type="caution">
    <text evidence="2">The sequence shown here is derived from an EMBL/GenBank/DDBJ whole genome shotgun (WGS) entry which is preliminary data.</text>
</comment>
<reference evidence="2 3" key="1">
    <citation type="submission" date="2019-03" db="EMBL/GenBank/DDBJ databases">
        <authorList>
            <person name="Kim M.K.M."/>
        </authorList>
    </citation>
    <scope>NUCLEOTIDE SEQUENCE [LARGE SCALE GENOMIC DNA]</scope>
    <source>
        <strain evidence="2 3">18JY21-1</strain>
    </source>
</reference>
<keyword evidence="1" id="KW-0812">Transmembrane</keyword>
<evidence type="ECO:0000313" key="2">
    <source>
        <dbReference type="EMBL" id="TCZ80112.1"/>
    </source>
</evidence>
<keyword evidence="1" id="KW-0472">Membrane</keyword>
<gene>
    <name evidence="2" type="ORF">E0485_04455</name>
</gene>
<organism evidence="2 3">
    <name type="scientific">Paenibacillus albiflavus</name>
    <dbReference type="NCBI Taxonomy" id="2545760"/>
    <lineage>
        <taxon>Bacteria</taxon>
        <taxon>Bacillati</taxon>
        <taxon>Bacillota</taxon>
        <taxon>Bacilli</taxon>
        <taxon>Bacillales</taxon>
        <taxon>Paenibacillaceae</taxon>
        <taxon>Paenibacillus</taxon>
    </lineage>
</organism>
<feature type="transmembrane region" description="Helical" evidence="1">
    <location>
        <begin position="85"/>
        <end position="105"/>
    </location>
</feature>
<keyword evidence="3" id="KW-1185">Reference proteome</keyword>